<organism evidence="1 2">
    <name type="scientific">Mesorhabditis spiculigera</name>
    <dbReference type="NCBI Taxonomy" id="96644"/>
    <lineage>
        <taxon>Eukaryota</taxon>
        <taxon>Metazoa</taxon>
        <taxon>Ecdysozoa</taxon>
        <taxon>Nematoda</taxon>
        <taxon>Chromadorea</taxon>
        <taxon>Rhabditida</taxon>
        <taxon>Rhabditina</taxon>
        <taxon>Rhabditomorpha</taxon>
        <taxon>Rhabditoidea</taxon>
        <taxon>Rhabditidae</taxon>
        <taxon>Mesorhabditinae</taxon>
        <taxon>Mesorhabditis</taxon>
    </lineage>
</organism>
<comment type="caution">
    <text evidence="1">The sequence shown here is derived from an EMBL/GenBank/DDBJ whole genome shotgun (WGS) entry which is preliminary data.</text>
</comment>
<keyword evidence="2" id="KW-1185">Reference proteome</keyword>
<dbReference type="Proteomes" id="UP001177023">
    <property type="component" value="Unassembled WGS sequence"/>
</dbReference>
<evidence type="ECO:0000313" key="1">
    <source>
        <dbReference type="EMBL" id="CAJ0557946.1"/>
    </source>
</evidence>
<sequence length="71" mass="8292">MFLANSTVQELHDPEFSFGSEFWFSLNMKVDHLSAIHLRTYTEAHQFFAGLQFIVRPVDLFDEEAAHPQLH</sequence>
<accession>A0AA36FQR3</accession>
<reference evidence="1" key="1">
    <citation type="submission" date="2023-06" db="EMBL/GenBank/DDBJ databases">
        <authorList>
            <person name="Delattre M."/>
        </authorList>
    </citation>
    <scope>NUCLEOTIDE SEQUENCE</scope>
    <source>
        <strain evidence="1">AF72</strain>
    </source>
</reference>
<name>A0AA36FQR3_9BILA</name>
<dbReference type="AlphaFoldDB" id="A0AA36FQR3"/>
<proteinExistence type="predicted"/>
<gene>
    <name evidence="1" type="ORF">MSPICULIGERA_LOCUS693</name>
</gene>
<protein>
    <submittedName>
        <fullName evidence="1">Uncharacterized protein</fullName>
    </submittedName>
</protein>
<evidence type="ECO:0000313" key="2">
    <source>
        <dbReference type="Proteomes" id="UP001177023"/>
    </source>
</evidence>
<dbReference type="EMBL" id="CATQJA010000158">
    <property type="protein sequence ID" value="CAJ0557946.1"/>
    <property type="molecule type" value="Genomic_DNA"/>
</dbReference>
<feature type="non-terminal residue" evidence="1">
    <location>
        <position position="1"/>
    </location>
</feature>